<keyword evidence="2" id="KW-0732">Signal</keyword>
<feature type="transmembrane region" description="Helical" evidence="1">
    <location>
        <begin position="45"/>
        <end position="63"/>
    </location>
</feature>
<proteinExistence type="predicted"/>
<feature type="chain" id="PRO_5014600659" description="Holin" evidence="2">
    <location>
        <begin position="30"/>
        <end position="161"/>
    </location>
</feature>
<protein>
    <recommendedName>
        <fullName evidence="5">Holin</fullName>
    </recommendedName>
</protein>
<dbReference type="EMBL" id="PKUQ01000022">
    <property type="protein sequence ID" value="PLW76791.1"/>
    <property type="molecule type" value="Genomic_DNA"/>
</dbReference>
<dbReference type="AlphaFoldDB" id="A0A2N5XQJ6"/>
<evidence type="ECO:0000313" key="3">
    <source>
        <dbReference type="EMBL" id="PLW76791.1"/>
    </source>
</evidence>
<comment type="caution">
    <text evidence="3">The sequence shown here is derived from an EMBL/GenBank/DDBJ whole genome shotgun (WGS) entry which is preliminary data.</text>
</comment>
<evidence type="ECO:0008006" key="5">
    <source>
        <dbReference type="Google" id="ProtNLM"/>
    </source>
</evidence>
<dbReference type="RefSeq" id="WP_146006452.1">
    <property type="nucleotide sequence ID" value="NZ_PKUQ01000022.1"/>
</dbReference>
<keyword evidence="1" id="KW-1133">Transmembrane helix</keyword>
<gene>
    <name evidence="3" type="ORF">C0081_12065</name>
</gene>
<keyword evidence="1" id="KW-0812">Transmembrane</keyword>
<organism evidence="3 4">
    <name type="scientific">Cohaesibacter celericrescens</name>
    <dbReference type="NCBI Taxonomy" id="2067669"/>
    <lineage>
        <taxon>Bacteria</taxon>
        <taxon>Pseudomonadati</taxon>
        <taxon>Pseudomonadota</taxon>
        <taxon>Alphaproteobacteria</taxon>
        <taxon>Hyphomicrobiales</taxon>
        <taxon>Cohaesibacteraceae</taxon>
    </lineage>
</organism>
<evidence type="ECO:0000256" key="2">
    <source>
        <dbReference type="SAM" id="SignalP"/>
    </source>
</evidence>
<name>A0A2N5XQJ6_9HYPH</name>
<dbReference type="Proteomes" id="UP000234881">
    <property type="component" value="Unassembled WGS sequence"/>
</dbReference>
<dbReference type="OrthoDB" id="8457111at2"/>
<evidence type="ECO:0000313" key="4">
    <source>
        <dbReference type="Proteomes" id="UP000234881"/>
    </source>
</evidence>
<sequence length="161" mass="16867">MTLSNFSKMKACLILGSLAFVALAIPANAATIDLSPLSTLAGDVVQGLAEIIAAILVGTLAWAGKKLFGLQLDAKQRESLHGAIERGIGSGLEVMVKKVDGKTSFDVDSEVVALVANYVVKMSPDAVRYFGLTPDKLADLIKAKFGEKLLVEMDMSAQAGA</sequence>
<reference evidence="3 4" key="1">
    <citation type="submission" date="2018-01" db="EMBL/GenBank/DDBJ databases">
        <title>The draft genome sequence of Cohaesibacter sp. H1304.</title>
        <authorList>
            <person name="Wang N.-N."/>
            <person name="Du Z.-J."/>
        </authorList>
    </citation>
    <scope>NUCLEOTIDE SEQUENCE [LARGE SCALE GENOMIC DNA]</scope>
    <source>
        <strain evidence="3 4">H1304</strain>
    </source>
</reference>
<evidence type="ECO:0000256" key="1">
    <source>
        <dbReference type="SAM" id="Phobius"/>
    </source>
</evidence>
<feature type="signal peptide" evidence="2">
    <location>
        <begin position="1"/>
        <end position="29"/>
    </location>
</feature>
<keyword evidence="4" id="KW-1185">Reference proteome</keyword>
<keyword evidence="1" id="KW-0472">Membrane</keyword>
<accession>A0A2N5XQJ6</accession>